<dbReference type="SUPFAM" id="SSF81296">
    <property type="entry name" value="E set domains"/>
    <property type="match status" value="1"/>
</dbReference>
<keyword evidence="6 7" id="KW-0186">Copper</keyword>
<dbReference type="GO" id="GO:0046688">
    <property type="term" value="P:response to copper ion"/>
    <property type="evidence" value="ECO:0007669"/>
    <property type="project" value="UniProtKB-UniRule"/>
</dbReference>
<dbReference type="AlphaFoldDB" id="A7MKH9"/>
<evidence type="ECO:0000256" key="7">
    <source>
        <dbReference type="RuleBase" id="RU369037"/>
    </source>
</evidence>
<dbReference type="GO" id="GO:0042597">
    <property type="term" value="C:periplasmic space"/>
    <property type="evidence" value="ECO:0007669"/>
    <property type="project" value="UniProtKB-SubCell"/>
</dbReference>
<feature type="chain" id="PRO_5002711089" description="Copper resistance protein C" evidence="8">
    <location>
        <begin position="30"/>
        <end position="127"/>
    </location>
</feature>
<dbReference type="NCBIfam" id="NF033814">
    <property type="entry name" value="copper_CopC"/>
    <property type="match status" value="1"/>
</dbReference>
<evidence type="ECO:0000256" key="8">
    <source>
        <dbReference type="SAM" id="SignalP"/>
    </source>
</evidence>
<dbReference type="GO" id="GO:0005886">
    <property type="term" value="C:plasma membrane"/>
    <property type="evidence" value="ECO:0007669"/>
    <property type="project" value="TreeGrafter"/>
</dbReference>
<name>A7MKH9_CROS8</name>
<dbReference type="InterPro" id="IPR032694">
    <property type="entry name" value="CopC/D"/>
</dbReference>
<protein>
    <recommendedName>
        <fullName evidence="7">Copper resistance protein C</fullName>
    </recommendedName>
</protein>
<comment type="similarity">
    <text evidence="2 7">Belongs to the CopC family.</text>
</comment>
<dbReference type="Proteomes" id="UP000000260">
    <property type="component" value="Chromosome"/>
</dbReference>
<evidence type="ECO:0000313" key="10">
    <source>
        <dbReference type="EMBL" id="ABU76659.1"/>
    </source>
</evidence>
<gene>
    <name evidence="10" type="ordered locus">ESA_01399</name>
</gene>
<feature type="domain" description="CopC" evidence="9">
    <location>
        <begin position="30"/>
        <end position="126"/>
    </location>
</feature>
<evidence type="ECO:0000256" key="2">
    <source>
        <dbReference type="ARBA" id="ARBA00010509"/>
    </source>
</evidence>
<keyword evidence="5 7" id="KW-0574">Periplasm</keyword>
<keyword evidence="3 7" id="KW-0479">Metal-binding</keyword>
<dbReference type="FunFam" id="2.60.40.1220:FF:000001">
    <property type="entry name" value="CopC domain-containing protein YobA"/>
    <property type="match status" value="1"/>
</dbReference>
<dbReference type="InterPro" id="IPR007348">
    <property type="entry name" value="CopC_dom"/>
</dbReference>
<comment type="function">
    <text evidence="7">Involved in copper resistance.</text>
</comment>
<evidence type="ECO:0000256" key="4">
    <source>
        <dbReference type="ARBA" id="ARBA00022729"/>
    </source>
</evidence>
<dbReference type="Pfam" id="PF04234">
    <property type="entry name" value="CopC"/>
    <property type="match status" value="1"/>
</dbReference>
<keyword evidence="4 7" id="KW-0732">Signal</keyword>
<dbReference type="InterPro" id="IPR014755">
    <property type="entry name" value="Cu-Rt/internalin_Ig-like"/>
</dbReference>
<dbReference type="HOGENOM" id="CLU_087859_4_2_6"/>
<evidence type="ECO:0000256" key="6">
    <source>
        <dbReference type="ARBA" id="ARBA00023008"/>
    </source>
</evidence>
<evidence type="ECO:0000259" key="9">
    <source>
        <dbReference type="Pfam" id="PF04234"/>
    </source>
</evidence>
<dbReference type="PANTHER" id="PTHR34820:SF4">
    <property type="entry name" value="INNER MEMBRANE PROTEIN YEBZ"/>
    <property type="match status" value="1"/>
</dbReference>
<feature type="signal peptide" evidence="8">
    <location>
        <begin position="1"/>
        <end position="29"/>
    </location>
</feature>
<proteinExistence type="inferred from homology"/>
<dbReference type="GO" id="GO:0006825">
    <property type="term" value="P:copper ion transport"/>
    <property type="evidence" value="ECO:0007669"/>
    <property type="project" value="InterPro"/>
</dbReference>
<evidence type="ECO:0000313" key="11">
    <source>
        <dbReference type="Proteomes" id="UP000000260"/>
    </source>
</evidence>
<reference evidence="10 11" key="1">
    <citation type="journal article" date="2010" name="PLoS ONE">
        <title>Genome sequence of Cronobacter sakazakii BAA-894 and comparative genomic hybridization analysis with other Cronobacter species.</title>
        <authorList>
            <person name="Kucerova E."/>
            <person name="Clifton S.W."/>
            <person name="Xia X.Q."/>
            <person name="Long F."/>
            <person name="Porwollik S."/>
            <person name="Fulton L."/>
            <person name="Fronick C."/>
            <person name="Minx P."/>
            <person name="Kyung K."/>
            <person name="Warren W."/>
            <person name="Fulton R."/>
            <person name="Feng D."/>
            <person name="Wollam A."/>
            <person name="Shah N."/>
            <person name="Bhonagiri V."/>
            <person name="Nash W.E."/>
            <person name="Hallsworth-Pepin K."/>
            <person name="Wilson R.K."/>
            <person name="McClelland M."/>
            <person name="Forsythe S.J."/>
        </authorList>
    </citation>
    <scope>NUCLEOTIDE SEQUENCE [LARGE SCALE GENOMIC DNA]</scope>
    <source>
        <strain evidence="10 11">ATCC BAA-894</strain>
    </source>
</reference>
<dbReference type="EMBL" id="CP000783">
    <property type="protein sequence ID" value="ABU76659.1"/>
    <property type="molecule type" value="Genomic_DNA"/>
</dbReference>
<dbReference type="GO" id="GO:0005507">
    <property type="term" value="F:copper ion binding"/>
    <property type="evidence" value="ECO:0007669"/>
    <property type="project" value="UniProtKB-UniRule"/>
</dbReference>
<organism evidence="10 11">
    <name type="scientific">Cronobacter sakazakii (strain ATCC BAA-894)</name>
    <name type="common">Enterobacter sakazakii</name>
    <dbReference type="NCBI Taxonomy" id="290339"/>
    <lineage>
        <taxon>Bacteria</taxon>
        <taxon>Pseudomonadati</taxon>
        <taxon>Pseudomonadota</taxon>
        <taxon>Gammaproteobacteria</taxon>
        <taxon>Enterobacterales</taxon>
        <taxon>Enterobacteriaceae</taxon>
        <taxon>Cronobacter</taxon>
    </lineage>
</organism>
<evidence type="ECO:0000256" key="3">
    <source>
        <dbReference type="ARBA" id="ARBA00022723"/>
    </source>
</evidence>
<keyword evidence="11" id="KW-1185">Reference proteome</keyword>
<dbReference type="InterPro" id="IPR047685">
    <property type="entry name" value="CopC-like"/>
</dbReference>
<dbReference type="PANTHER" id="PTHR34820">
    <property type="entry name" value="INNER MEMBRANE PROTEIN YEBZ"/>
    <property type="match status" value="1"/>
</dbReference>
<dbReference type="InterPro" id="IPR014756">
    <property type="entry name" value="Ig_E-set"/>
</dbReference>
<sequence>MTDMALFTARFCRALALVAAVMTTPAVWAHAHLKAQQPAANATVDASPEALTLTFSEGIEPAFSGVTLTGPNGKKMATGAVKRAPNDDKQLVAPLAAPLASGEYQVQWHVVSVDGHKTKGSYRFSVK</sequence>
<accession>A7MKH9</accession>
<evidence type="ECO:0000256" key="5">
    <source>
        <dbReference type="ARBA" id="ARBA00022764"/>
    </source>
</evidence>
<evidence type="ECO:0000256" key="1">
    <source>
        <dbReference type="ARBA" id="ARBA00004418"/>
    </source>
</evidence>
<dbReference type="Gene3D" id="2.60.40.1220">
    <property type="match status" value="1"/>
</dbReference>
<comment type="subcellular location">
    <subcellularLocation>
        <location evidence="1 7">Periplasm</location>
    </subcellularLocation>
</comment>
<dbReference type="NCBIfam" id="NF007636">
    <property type="entry name" value="PRK10301.1"/>
    <property type="match status" value="1"/>
</dbReference>
<dbReference type="KEGG" id="esa:ESA_01399"/>